<feature type="transmembrane region" description="Helical" evidence="9">
    <location>
        <begin position="345"/>
        <end position="371"/>
    </location>
</feature>
<keyword evidence="5 9" id="KW-0812">Transmembrane</keyword>
<keyword evidence="12" id="KW-1185">Reference proteome</keyword>
<dbReference type="GO" id="GO:0006813">
    <property type="term" value="P:potassium ion transport"/>
    <property type="evidence" value="ECO:0007669"/>
    <property type="project" value="InterPro"/>
</dbReference>
<feature type="transmembrane region" description="Helical" evidence="9">
    <location>
        <begin position="299"/>
        <end position="324"/>
    </location>
</feature>
<keyword evidence="4" id="KW-1003">Cell membrane</keyword>
<dbReference type="RefSeq" id="WP_203820735.1">
    <property type="nucleotide sequence ID" value="NZ_BAAABP010000040.1"/>
</dbReference>
<dbReference type="Gene3D" id="1.20.1530.20">
    <property type="match status" value="1"/>
</dbReference>
<dbReference type="NCBIfam" id="NF003716">
    <property type="entry name" value="PRK05326.1-3"/>
    <property type="match status" value="1"/>
</dbReference>
<feature type="transmembrane region" description="Helical" evidence="9">
    <location>
        <begin position="270"/>
        <end position="287"/>
    </location>
</feature>
<evidence type="ECO:0000256" key="6">
    <source>
        <dbReference type="ARBA" id="ARBA00022989"/>
    </source>
</evidence>
<dbReference type="PANTHER" id="PTHR32507">
    <property type="entry name" value="NA(+)/H(+) ANTIPORTER 1"/>
    <property type="match status" value="1"/>
</dbReference>
<dbReference type="InterPro" id="IPR038770">
    <property type="entry name" value="Na+/solute_symporter_sf"/>
</dbReference>
<sequence length="521" mass="54328">MTGHLDLALLVGAGVLLVAVFAVRVSTRLGLPSLLVYLGIGMIIGEAGLGIRFDDAELTRTLGFCALIMIIAEGGLTARWSALRPVLGLSVSLATIGVLVSVAVVGVAAHLVLGLNWRLALLYGAVLSSTDAAAVFATLRRLRLPPRLVTTLEAESGLNDAPVVLLVILLSATGEATHPWWYEVLTVAYELAAGAAIGYAVGAVGKWTLRRAALPSAGLYPIAAVGLTVLAYAAGAVAHASGFIAVYVAGVVLGNGRLPHRRAVLGFADGLAWVAQIGLFVLLGLLVSPDNLLRAVVPALVVGIALVLLARPLSVIVAAVLARPVRGLRPRGSRPRRTPADVLRVGWRGTAFLSWAGLRGAVPIVLATIPLSAGTPGAGGLFDAVFVLVFVFTLLQASTLAPAARLLGITAPAEPTEIHVETAPLERMHADLLQLDVAPGSRLSGVHIDELRLPVGASVTLVVRDGAGFVPGPDTRLRTGDSMLIVATADARDPAERRLRAVSRRGRLARWFDEQGREQPH</sequence>
<evidence type="ECO:0000256" key="8">
    <source>
        <dbReference type="ARBA" id="ARBA00023136"/>
    </source>
</evidence>
<dbReference type="GO" id="GO:1902600">
    <property type="term" value="P:proton transmembrane transport"/>
    <property type="evidence" value="ECO:0007669"/>
    <property type="project" value="InterPro"/>
</dbReference>
<evidence type="ECO:0000256" key="9">
    <source>
        <dbReference type="SAM" id="Phobius"/>
    </source>
</evidence>
<evidence type="ECO:0000256" key="4">
    <source>
        <dbReference type="ARBA" id="ARBA00022475"/>
    </source>
</evidence>
<keyword evidence="6 9" id="KW-1133">Transmembrane helix</keyword>
<dbReference type="AlphaFoldDB" id="A0A919JBW3"/>
<feature type="transmembrane region" description="Helical" evidence="9">
    <location>
        <begin position="120"/>
        <end position="139"/>
    </location>
</feature>
<feature type="transmembrane region" description="Helical" evidence="9">
    <location>
        <begin position="32"/>
        <end position="49"/>
    </location>
</feature>
<dbReference type="PANTHER" id="PTHR32507:SF7">
    <property type="entry name" value="K(+)_H(+) ANTIPORTER NHAP2"/>
    <property type="match status" value="1"/>
</dbReference>
<evidence type="ECO:0000256" key="1">
    <source>
        <dbReference type="ARBA" id="ARBA00004651"/>
    </source>
</evidence>
<comment type="subcellular location">
    <subcellularLocation>
        <location evidence="1">Cell membrane</location>
        <topology evidence="1">Multi-pass membrane protein</topology>
    </subcellularLocation>
</comment>
<dbReference type="PROSITE" id="PS51202">
    <property type="entry name" value="RCK_C"/>
    <property type="match status" value="1"/>
</dbReference>
<dbReference type="Pfam" id="PF02080">
    <property type="entry name" value="TrkA_C"/>
    <property type="match status" value="1"/>
</dbReference>
<keyword evidence="3" id="KW-0050">Antiport</keyword>
<evidence type="ECO:0000259" key="10">
    <source>
        <dbReference type="PROSITE" id="PS51202"/>
    </source>
</evidence>
<dbReference type="GO" id="GO:0008324">
    <property type="term" value="F:monoatomic cation transmembrane transporter activity"/>
    <property type="evidence" value="ECO:0007669"/>
    <property type="project" value="InterPro"/>
</dbReference>
<name>A0A919JBW3_9ACTN</name>
<feature type="transmembrane region" description="Helical" evidence="9">
    <location>
        <begin position="86"/>
        <end position="113"/>
    </location>
</feature>
<evidence type="ECO:0000313" key="12">
    <source>
        <dbReference type="Proteomes" id="UP000598174"/>
    </source>
</evidence>
<evidence type="ECO:0000256" key="2">
    <source>
        <dbReference type="ARBA" id="ARBA00022448"/>
    </source>
</evidence>
<feature type="transmembrane region" description="Helical" evidence="9">
    <location>
        <begin position="61"/>
        <end position="80"/>
    </location>
</feature>
<dbReference type="GO" id="GO:0005886">
    <property type="term" value="C:plasma membrane"/>
    <property type="evidence" value="ECO:0007669"/>
    <property type="project" value="UniProtKB-SubCell"/>
</dbReference>
<dbReference type="EMBL" id="BOMM01000053">
    <property type="protein sequence ID" value="GIE14316.1"/>
    <property type="molecule type" value="Genomic_DNA"/>
</dbReference>
<keyword evidence="8 9" id="KW-0472">Membrane</keyword>
<dbReference type="InterPro" id="IPR006037">
    <property type="entry name" value="RCK_C"/>
</dbReference>
<feature type="transmembrane region" description="Helical" evidence="9">
    <location>
        <begin position="377"/>
        <end position="395"/>
    </location>
</feature>
<dbReference type="GO" id="GO:0015297">
    <property type="term" value="F:antiporter activity"/>
    <property type="evidence" value="ECO:0007669"/>
    <property type="project" value="UniProtKB-KW"/>
</dbReference>
<protein>
    <submittedName>
        <fullName evidence="11">K+/H+ antiporter</fullName>
    </submittedName>
</protein>
<evidence type="ECO:0000313" key="11">
    <source>
        <dbReference type="EMBL" id="GIE14316.1"/>
    </source>
</evidence>
<dbReference type="SUPFAM" id="SSF116726">
    <property type="entry name" value="TrkA C-terminal domain-like"/>
    <property type="match status" value="1"/>
</dbReference>
<reference evidence="11" key="1">
    <citation type="submission" date="2021-01" db="EMBL/GenBank/DDBJ databases">
        <title>Whole genome shotgun sequence of Actinoplanes ferrugineus NBRC 15555.</title>
        <authorList>
            <person name="Komaki H."/>
            <person name="Tamura T."/>
        </authorList>
    </citation>
    <scope>NUCLEOTIDE SEQUENCE</scope>
    <source>
        <strain evidence="11">NBRC 15555</strain>
    </source>
</reference>
<comment type="caution">
    <text evidence="11">The sequence shown here is derived from an EMBL/GenBank/DDBJ whole genome shotgun (WGS) entry which is preliminary data.</text>
</comment>
<feature type="transmembrane region" description="Helical" evidence="9">
    <location>
        <begin position="240"/>
        <end position="258"/>
    </location>
</feature>
<dbReference type="Proteomes" id="UP000598174">
    <property type="component" value="Unassembled WGS sequence"/>
</dbReference>
<evidence type="ECO:0000256" key="5">
    <source>
        <dbReference type="ARBA" id="ARBA00022692"/>
    </source>
</evidence>
<feature type="domain" description="RCK C-terminal" evidence="10">
    <location>
        <begin position="420"/>
        <end position="501"/>
    </location>
</feature>
<gene>
    <name evidence="11" type="primary">cvrA</name>
    <name evidence="11" type="ORF">Afe05nite_61560</name>
</gene>
<dbReference type="Pfam" id="PF00999">
    <property type="entry name" value="Na_H_Exchanger"/>
    <property type="match status" value="1"/>
</dbReference>
<feature type="transmembrane region" description="Helical" evidence="9">
    <location>
        <begin position="180"/>
        <end position="201"/>
    </location>
</feature>
<evidence type="ECO:0000256" key="3">
    <source>
        <dbReference type="ARBA" id="ARBA00022449"/>
    </source>
</evidence>
<keyword evidence="7" id="KW-0406">Ion transport</keyword>
<proteinExistence type="predicted"/>
<evidence type="ECO:0000256" key="7">
    <source>
        <dbReference type="ARBA" id="ARBA00023065"/>
    </source>
</evidence>
<keyword evidence="2" id="KW-0813">Transport</keyword>
<dbReference type="InterPro" id="IPR006153">
    <property type="entry name" value="Cation/H_exchanger_TM"/>
</dbReference>
<organism evidence="11 12">
    <name type="scientific">Paractinoplanes ferrugineus</name>
    <dbReference type="NCBI Taxonomy" id="113564"/>
    <lineage>
        <taxon>Bacteria</taxon>
        <taxon>Bacillati</taxon>
        <taxon>Actinomycetota</taxon>
        <taxon>Actinomycetes</taxon>
        <taxon>Micromonosporales</taxon>
        <taxon>Micromonosporaceae</taxon>
        <taxon>Paractinoplanes</taxon>
    </lineage>
</organism>
<accession>A0A919JBW3</accession>
<dbReference type="InterPro" id="IPR036721">
    <property type="entry name" value="RCK_C_sf"/>
</dbReference>
<dbReference type="Gene3D" id="3.30.70.1450">
    <property type="entry name" value="Regulator of K+ conductance, C-terminal domain"/>
    <property type="match status" value="1"/>
</dbReference>